<sequence length="229" mass="24525">MSTRAEVRTGRALRALDSGGLGHQDLTQWVGLSLGLAIPFALARRKSLDISRSAQHDITHSEISSLLSRGSASSSSSTNTIINAALAAARRSPPLHLSKPPRAVPKLEGIEDRMGAAVYAFKAFGIASAIVGVSAGVSALAVQWITGIIDLKEFGSHMCRFICTNMHVLQSRHRRTPDPSSDSHEEEEARAQNETFAMTWTLPEAKLRLQGCFGRGRPAAMGKAGADRV</sequence>
<organism evidence="3 4">
    <name type="scientific">Botryobasidium botryosum (strain FD-172 SS1)</name>
    <dbReference type="NCBI Taxonomy" id="930990"/>
    <lineage>
        <taxon>Eukaryota</taxon>
        <taxon>Fungi</taxon>
        <taxon>Dikarya</taxon>
        <taxon>Basidiomycota</taxon>
        <taxon>Agaricomycotina</taxon>
        <taxon>Agaricomycetes</taxon>
        <taxon>Cantharellales</taxon>
        <taxon>Botryobasidiaceae</taxon>
        <taxon>Botryobasidium</taxon>
    </lineage>
</organism>
<name>A0A067M3W7_BOTB1</name>
<feature type="compositionally biased region" description="Basic and acidic residues" evidence="1">
    <location>
        <begin position="181"/>
        <end position="191"/>
    </location>
</feature>
<dbReference type="InParanoid" id="A0A067M3W7"/>
<evidence type="ECO:0000313" key="4">
    <source>
        <dbReference type="Proteomes" id="UP000027195"/>
    </source>
</evidence>
<protein>
    <submittedName>
        <fullName evidence="3">Uncharacterized protein</fullName>
    </submittedName>
</protein>
<dbReference type="Proteomes" id="UP000027195">
    <property type="component" value="Unassembled WGS sequence"/>
</dbReference>
<dbReference type="OrthoDB" id="5346979at2759"/>
<keyword evidence="2" id="KW-1133">Transmembrane helix</keyword>
<dbReference type="HOGENOM" id="CLU_1209643_0_0_1"/>
<keyword evidence="4" id="KW-1185">Reference proteome</keyword>
<keyword evidence="2" id="KW-0812">Transmembrane</keyword>
<evidence type="ECO:0000256" key="1">
    <source>
        <dbReference type="SAM" id="MobiDB-lite"/>
    </source>
</evidence>
<feature type="transmembrane region" description="Helical" evidence="2">
    <location>
        <begin position="123"/>
        <end position="145"/>
    </location>
</feature>
<evidence type="ECO:0000256" key="2">
    <source>
        <dbReference type="SAM" id="Phobius"/>
    </source>
</evidence>
<reference evidence="4" key="1">
    <citation type="journal article" date="2014" name="Proc. Natl. Acad. Sci. U.S.A.">
        <title>Extensive sampling of basidiomycete genomes demonstrates inadequacy of the white-rot/brown-rot paradigm for wood decay fungi.</title>
        <authorList>
            <person name="Riley R."/>
            <person name="Salamov A.A."/>
            <person name="Brown D.W."/>
            <person name="Nagy L.G."/>
            <person name="Floudas D."/>
            <person name="Held B.W."/>
            <person name="Levasseur A."/>
            <person name="Lombard V."/>
            <person name="Morin E."/>
            <person name="Otillar R."/>
            <person name="Lindquist E.A."/>
            <person name="Sun H."/>
            <person name="LaButti K.M."/>
            <person name="Schmutz J."/>
            <person name="Jabbour D."/>
            <person name="Luo H."/>
            <person name="Baker S.E."/>
            <person name="Pisabarro A.G."/>
            <person name="Walton J.D."/>
            <person name="Blanchette R.A."/>
            <person name="Henrissat B."/>
            <person name="Martin F."/>
            <person name="Cullen D."/>
            <person name="Hibbett D.S."/>
            <person name="Grigoriev I.V."/>
        </authorList>
    </citation>
    <scope>NUCLEOTIDE SEQUENCE [LARGE SCALE GENOMIC DNA]</scope>
    <source>
        <strain evidence="4">FD-172 SS1</strain>
    </source>
</reference>
<evidence type="ECO:0000313" key="3">
    <source>
        <dbReference type="EMBL" id="KDQ06261.1"/>
    </source>
</evidence>
<accession>A0A067M3W7</accession>
<keyword evidence="2" id="KW-0472">Membrane</keyword>
<gene>
    <name evidence="3" type="ORF">BOTBODRAFT_193152</name>
</gene>
<feature type="region of interest" description="Disordered" evidence="1">
    <location>
        <begin position="171"/>
        <end position="194"/>
    </location>
</feature>
<dbReference type="AlphaFoldDB" id="A0A067M3W7"/>
<proteinExistence type="predicted"/>
<dbReference type="EMBL" id="KL198146">
    <property type="protein sequence ID" value="KDQ06261.1"/>
    <property type="molecule type" value="Genomic_DNA"/>
</dbReference>